<sequence length="114" mass="13041">MHFDDFDICLGEWIPFGKIYIPRGVRQGYSLSPLLFNLVGEGLHQMLSKAASLGLFSSFLVGKRSNTIEVTHLQFADDLMIFFLRSFFRISEECEEGFKGLRIGGWPTVKFEEI</sequence>
<comment type="caution">
    <text evidence="2">The sequence shown here is derived from an EMBL/GenBank/DDBJ whole genome shotgun (WGS) entry which is preliminary data.</text>
</comment>
<gene>
    <name evidence="2" type="ORF">V6N11_056227</name>
</gene>
<keyword evidence="3" id="KW-1185">Reference proteome</keyword>
<proteinExistence type="predicted"/>
<name>A0ABR2T423_9ROSI</name>
<dbReference type="Pfam" id="PF00078">
    <property type="entry name" value="RVT_1"/>
    <property type="match status" value="1"/>
</dbReference>
<dbReference type="Proteomes" id="UP001396334">
    <property type="component" value="Unassembled WGS sequence"/>
</dbReference>
<evidence type="ECO:0000313" key="2">
    <source>
        <dbReference type="EMBL" id="KAK9031942.1"/>
    </source>
</evidence>
<accession>A0ABR2T423</accession>
<organism evidence="2 3">
    <name type="scientific">Hibiscus sabdariffa</name>
    <name type="common">roselle</name>
    <dbReference type="NCBI Taxonomy" id="183260"/>
    <lineage>
        <taxon>Eukaryota</taxon>
        <taxon>Viridiplantae</taxon>
        <taxon>Streptophyta</taxon>
        <taxon>Embryophyta</taxon>
        <taxon>Tracheophyta</taxon>
        <taxon>Spermatophyta</taxon>
        <taxon>Magnoliopsida</taxon>
        <taxon>eudicotyledons</taxon>
        <taxon>Gunneridae</taxon>
        <taxon>Pentapetalae</taxon>
        <taxon>rosids</taxon>
        <taxon>malvids</taxon>
        <taxon>Malvales</taxon>
        <taxon>Malvaceae</taxon>
        <taxon>Malvoideae</taxon>
        <taxon>Hibiscus</taxon>
    </lineage>
</organism>
<protein>
    <recommendedName>
        <fullName evidence="1">Reverse transcriptase domain-containing protein</fullName>
    </recommendedName>
</protein>
<reference evidence="2 3" key="1">
    <citation type="journal article" date="2024" name="G3 (Bethesda)">
        <title>Genome assembly of Hibiscus sabdariffa L. provides insights into metabolisms of medicinal natural products.</title>
        <authorList>
            <person name="Kim T."/>
        </authorList>
    </citation>
    <scope>NUCLEOTIDE SEQUENCE [LARGE SCALE GENOMIC DNA]</scope>
    <source>
        <strain evidence="2">TK-2024</strain>
        <tissue evidence="2">Old leaves</tissue>
    </source>
</reference>
<feature type="domain" description="Reverse transcriptase" evidence="1">
    <location>
        <begin position="15"/>
        <end position="83"/>
    </location>
</feature>
<dbReference type="EMBL" id="JBBPBN010000009">
    <property type="protein sequence ID" value="KAK9031942.1"/>
    <property type="molecule type" value="Genomic_DNA"/>
</dbReference>
<evidence type="ECO:0000259" key="1">
    <source>
        <dbReference type="Pfam" id="PF00078"/>
    </source>
</evidence>
<evidence type="ECO:0000313" key="3">
    <source>
        <dbReference type="Proteomes" id="UP001396334"/>
    </source>
</evidence>
<dbReference type="InterPro" id="IPR000477">
    <property type="entry name" value="RT_dom"/>
</dbReference>